<protein>
    <submittedName>
        <fullName evidence="2">Uncharacterized protein</fullName>
    </submittedName>
</protein>
<evidence type="ECO:0000313" key="2">
    <source>
        <dbReference type="EMBL" id="AQS50761.1"/>
    </source>
</evidence>
<feature type="region of interest" description="Disordered" evidence="1">
    <location>
        <begin position="1"/>
        <end position="25"/>
    </location>
</feature>
<organism evidence="2 3">
    <name type="scientific">Paenalcaligenes hominis</name>
    <dbReference type="NCBI Taxonomy" id="643674"/>
    <lineage>
        <taxon>Bacteria</taxon>
        <taxon>Pseudomonadati</taxon>
        <taxon>Pseudomonadota</taxon>
        <taxon>Betaproteobacteria</taxon>
        <taxon>Burkholderiales</taxon>
        <taxon>Alcaligenaceae</taxon>
        <taxon>Paenalcaligenes</taxon>
    </lineage>
</organism>
<reference evidence="2 3" key="1">
    <citation type="submission" date="2017-01" db="EMBL/GenBank/DDBJ databases">
        <title>Complete Genome Sequence of Paenalcaligenes hominis, Isolated from a paraplegic Patient with neurogenic bladder.</title>
        <authorList>
            <person name="Mukhopadhyay R."/>
            <person name="Joaquin J."/>
            <person name="Hogue R."/>
            <person name="Kilaru A."/>
            <person name="Jospin G."/>
            <person name="Mars K."/>
            <person name="Eisen J.A."/>
            <person name="Chaturvedi V."/>
        </authorList>
    </citation>
    <scope>NUCLEOTIDE SEQUENCE [LARGE SCALE GENOMIC DNA]</scope>
    <source>
        <strain evidence="2 3">15S00501</strain>
    </source>
</reference>
<dbReference type="AlphaFoldDB" id="A0A1U9JYC8"/>
<evidence type="ECO:0000313" key="3">
    <source>
        <dbReference type="Proteomes" id="UP000189369"/>
    </source>
</evidence>
<gene>
    <name evidence="2" type="ORF">PAEH1_02850</name>
</gene>
<dbReference type="EMBL" id="CP019697">
    <property type="protein sequence ID" value="AQS50761.1"/>
    <property type="molecule type" value="Genomic_DNA"/>
</dbReference>
<dbReference type="STRING" id="643674.PAEH1_02850"/>
<proteinExistence type="predicted"/>
<sequence>MSRRKSKPNPHAKQPKLKDGDKDWATPCCNCNQLPTVYPTDLCGPCCWGEADTAGGIGNEPENTY</sequence>
<evidence type="ECO:0000256" key="1">
    <source>
        <dbReference type="SAM" id="MobiDB-lite"/>
    </source>
</evidence>
<feature type="compositionally biased region" description="Basic residues" evidence="1">
    <location>
        <begin position="1"/>
        <end position="15"/>
    </location>
</feature>
<name>A0A1U9JYC8_9BURK</name>
<dbReference type="Proteomes" id="UP000189369">
    <property type="component" value="Chromosome"/>
</dbReference>
<accession>A0A1U9JYC8</accession>
<dbReference type="KEGG" id="phn:PAEH1_02850"/>